<evidence type="ECO:0000313" key="2">
    <source>
        <dbReference type="Proteomes" id="UP001470230"/>
    </source>
</evidence>
<sequence>MVKKDNGYREPSNSIFNSAAVHFEVGEYKFACVFCIDDRDRTQELHAGFSEDGIN</sequence>
<evidence type="ECO:0000313" key="1">
    <source>
        <dbReference type="EMBL" id="KAK8882060.1"/>
    </source>
</evidence>
<keyword evidence="2" id="KW-1185">Reference proteome</keyword>
<name>A0ABR2JT42_9EUKA</name>
<organism evidence="1 2">
    <name type="scientific">Tritrichomonas musculus</name>
    <dbReference type="NCBI Taxonomy" id="1915356"/>
    <lineage>
        <taxon>Eukaryota</taxon>
        <taxon>Metamonada</taxon>
        <taxon>Parabasalia</taxon>
        <taxon>Tritrichomonadida</taxon>
        <taxon>Tritrichomonadidae</taxon>
        <taxon>Tritrichomonas</taxon>
    </lineage>
</organism>
<proteinExistence type="predicted"/>
<reference evidence="1 2" key="1">
    <citation type="submission" date="2024-04" db="EMBL/GenBank/DDBJ databases">
        <title>Tritrichomonas musculus Genome.</title>
        <authorList>
            <person name="Alves-Ferreira E."/>
            <person name="Grigg M."/>
            <person name="Lorenzi H."/>
            <person name="Galac M."/>
        </authorList>
    </citation>
    <scope>NUCLEOTIDE SEQUENCE [LARGE SCALE GENOMIC DNA]</scope>
    <source>
        <strain evidence="1 2">EAF2021</strain>
    </source>
</reference>
<accession>A0ABR2JT42</accession>
<protein>
    <submittedName>
        <fullName evidence="1">Uncharacterized protein</fullName>
    </submittedName>
</protein>
<dbReference type="Proteomes" id="UP001470230">
    <property type="component" value="Unassembled WGS sequence"/>
</dbReference>
<dbReference type="EMBL" id="JAPFFF010000009">
    <property type="protein sequence ID" value="KAK8882060.1"/>
    <property type="molecule type" value="Genomic_DNA"/>
</dbReference>
<comment type="caution">
    <text evidence="1">The sequence shown here is derived from an EMBL/GenBank/DDBJ whole genome shotgun (WGS) entry which is preliminary data.</text>
</comment>
<gene>
    <name evidence="1" type="ORF">M9Y10_044700</name>
</gene>